<dbReference type="InterPro" id="IPR025154">
    <property type="entry name" value="Put_metallopeptidase_dom"/>
</dbReference>
<dbReference type="CDD" id="cd00198">
    <property type="entry name" value="vWFA"/>
    <property type="match status" value="1"/>
</dbReference>
<dbReference type="Pfam" id="PF09967">
    <property type="entry name" value="DUF2201"/>
    <property type="match status" value="1"/>
</dbReference>
<organism evidence="3 4">
    <name type="scientific">Nocardioides kribbensis</name>
    <dbReference type="NCBI Taxonomy" id="305517"/>
    <lineage>
        <taxon>Bacteria</taxon>
        <taxon>Bacillati</taxon>
        <taxon>Actinomycetota</taxon>
        <taxon>Actinomycetes</taxon>
        <taxon>Propionibacteriales</taxon>
        <taxon>Nocardioidaceae</taxon>
        <taxon>Nocardioides</taxon>
    </lineage>
</organism>
<sequence>MTDLDTDRLAAAKLWLISEETADLPYLAHALYALVPVATTDVATISADELWRVYVNPAWLAATDIKGVGAEFLHAAWHLLQEHATRARDLRVTTWTAKHWKTATDVAIEHTLTQARIPNDMSSAKGEGLPPGRSSEEYYAMLSGLPADSENAGDPNTELPMCGSACDGLTRSHELPAEADLGHVDPDTAQYLREQTAIAYQGHCTARGTDPGGLGRWAKHILEPEIPWEPLLTAAVRRAIGWTNGHTHYTYLKRSRRQSAVREILLPGTRRPVPAVAMVVDTSGSVDDVLLGRAMGEVDGALKALGIADAQLTVLACDAAVHAVNRIRDIRDTELAGGGGTDLRVGLRAASDLKPRPDLVVVFTDGYTPWPDTPPPGSAVVAAILGRRGDPLPPTPAWAKRVECVLA</sequence>
<dbReference type="RefSeq" id="WP_349803461.1">
    <property type="nucleotide sequence ID" value="NZ_JBEGDP010000001.1"/>
</dbReference>
<dbReference type="Proteomes" id="UP001482520">
    <property type="component" value="Unassembled WGS sequence"/>
</dbReference>
<evidence type="ECO:0000313" key="4">
    <source>
        <dbReference type="Proteomes" id="UP001482520"/>
    </source>
</evidence>
<dbReference type="PANTHER" id="PTHR38730">
    <property type="entry name" value="SLL7028 PROTEIN"/>
    <property type="match status" value="1"/>
</dbReference>
<evidence type="ECO:0000259" key="1">
    <source>
        <dbReference type="Pfam" id="PF09967"/>
    </source>
</evidence>
<dbReference type="InterPro" id="IPR036465">
    <property type="entry name" value="vWFA_dom_sf"/>
</dbReference>
<feature type="domain" description="Putative metallopeptidase" evidence="2">
    <location>
        <begin position="10"/>
        <end position="268"/>
    </location>
</feature>
<evidence type="ECO:0000313" key="3">
    <source>
        <dbReference type="EMBL" id="MEQ7845765.1"/>
    </source>
</evidence>
<dbReference type="EMBL" id="JBEGDP010000001">
    <property type="protein sequence ID" value="MEQ7845765.1"/>
    <property type="molecule type" value="Genomic_DNA"/>
</dbReference>
<proteinExistence type="predicted"/>
<dbReference type="InterPro" id="IPR018698">
    <property type="entry name" value="VWA-like_dom"/>
</dbReference>
<protein>
    <submittedName>
        <fullName evidence="3">VWA-like domain-containing protein</fullName>
    </submittedName>
</protein>
<name>A0ABV1NTD3_9ACTN</name>
<dbReference type="Pfam" id="PF13203">
    <property type="entry name" value="DUF2201_N"/>
    <property type="match status" value="1"/>
</dbReference>
<gene>
    <name evidence="3" type="ORF">V6R90_00645</name>
</gene>
<keyword evidence="4" id="KW-1185">Reference proteome</keyword>
<feature type="domain" description="VWA-like" evidence="1">
    <location>
        <begin position="276"/>
        <end position="402"/>
    </location>
</feature>
<accession>A0ABV1NTD3</accession>
<dbReference type="PANTHER" id="PTHR38730:SF1">
    <property type="entry name" value="SLL7028 PROTEIN"/>
    <property type="match status" value="1"/>
</dbReference>
<dbReference type="SUPFAM" id="SSF53300">
    <property type="entry name" value="vWA-like"/>
    <property type="match status" value="1"/>
</dbReference>
<evidence type="ECO:0000259" key="2">
    <source>
        <dbReference type="Pfam" id="PF13203"/>
    </source>
</evidence>
<reference evidence="3 4" key="1">
    <citation type="submission" date="2024-02" db="EMBL/GenBank/DDBJ databases">
        <title>Full genome sequence of Nocardioides kribbensis.</title>
        <authorList>
            <person name="Poletto B.L."/>
            <person name="Silva G."/>
            <person name="Galante D."/>
            <person name="Campos K.R."/>
            <person name="Santos M.B.N."/>
            <person name="Sacchi C.T."/>
        </authorList>
    </citation>
    <scope>NUCLEOTIDE SEQUENCE [LARGE SCALE GENOMIC DNA]</scope>
    <source>
        <strain evidence="3 4">O4R</strain>
    </source>
</reference>
<comment type="caution">
    <text evidence="3">The sequence shown here is derived from an EMBL/GenBank/DDBJ whole genome shotgun (WGS) entry which is preliminary data.</text>
</comment>